<dbReference type="InterPro" id="IPR000157">
    <property type="entry name" value="TIR_dom"/>
</dbReference>
<evidence type="ECO:0000259" key="2">
    <source>
        <dbReference type="PROSITE" id="PS51534"/>
    </source>
</evidence>
<keyword evidence="3" id="KW-0418">Kinase</keyword>
<dbReference type="RefSeq" id="WP_052712850.1">
    <property type="nucleotide sequence ID" value="NZ_CP009528.1"/>
</dbReference>
<dbReference type="Pfam" id="PF08357">
    <property type="entry name" value="SEFIR"/>
    <property type="match status" value="1"/>
</dbReference>
<keyword evidence="4" id="KW-1185">Reference proteome</keyword>
<dbReference type="PROSITE" id="PS50104">
    <property type="entry name" value="TIR"/>
    <property type="match status" value="1"/>
</dbReference>
<proteinExistence type="predicted"/>
<dbReference type="GO" id="GO:0007165">
    <property type="term" value="P:signal transduction"/>
    <property type="evidence" value="ECO:0007669"/>
    <property type="project" value="InterPro"/>
</dbReference>
<dbReference type="InterPro" id="IPR016187">
    <property type="entry name" value="CTDL_fold"/>
</dbReference>
<keyword evidence="3" id="KW-0808">Transferase</keyword>
<dbReference type="PANTHER" id="PTHR23150:SF19">
    <property type="entry name" value="FORMYLGLYCINE-GENERATING ENZYME"/>
    <property type="match status" value="1"/>
</dbReference>
<dbReference type="InterPro" id="IPR042095">
    <property type="entry name" value="SUMF_sf"/>
</dbReference>
<dbReference type="GO" id="GO:0120147">
    <property type="term" value="F:formylglycine-generating oxidase activity"/>
    <property type="evidence" value="ECO:0007669"/>
    <property type="project" value="TreeGrafter"/>
</dbReference>
<dbReference type="PROSITE" id="PS51534">
    <property type="entry name" value="SEFIR"/>
    <property type="match status" value="1"/>
</dbReference>
<dbReference type="GO" id="GO:0016301">
    <property type="term" value="F:kinase activity"/>
    <property type="evidence" value="ECO:0007669"/>
    <property type="project" value="UniProtKB-KW"/>
</dbReference>
<dbReference type="SUPFAM" id="SSF52200">
    <property type="entry name" value="Toll/Interleukin receptor TIR domain"/>
    <property type="match status" value="1"/>
</dbReference>
<dbReference type="Gene3D" id="3.40.50.10140">
    <property type="entry name" value="Toll/interleukin-1 receptor homology (TIR) domain"/>
    <property type="match status" value="1"/>
</dbReference>
<dbReference type="AlphaFoldDB" id="A0A0E3QWB4"/>
<dbReference type="InterPro" id="IPR051043">
    <property type="entry name" value="Sulfatase_Mod_Factor_Kinase"/>
</dbReference>
<dbReference type="Proteomes" id="UP000033033">
    <property type="component" value="Chromosome"/>
</dbReference>
<evidence type="ECO:0000313" key="4">
    <source>
        <dbReference type="Proteomes" id="UP000033033"/>
    </source>
</evidence>
<evidence type="ECO:0000259" key="1">
    <source>
        <dbReference type="PROSITE" id="PS50104"/>
    </source>
</evidence>
<dbReference type="KEGG" id="mby:MSBRM_2102"/>
<dbReference type="EMBL" id="CP009528">
    <property type="protein sequence ID" value="AKB55100.1"/>
    <property type="molecule type" value="Genomic_DNA"/>
</dbReference>
<sequence>MSTLKEQEFPITDPSLNEIHYNNVPKSSRVFISYSHDSNKHKKSVLLLSNRLRREGIDCNIDQYETSPPEGWFCWMSNQIEEADFVLIVCTENYEKRFKGKDEVGKGMGAKWEGAIITQELYYSGANNKCIPIVFSPQDSEYIPSILKSATYYVLNMEEINDEIYDELYARLTYQKLVIKPDIGKLRPITSKYCSASVSTQKKKGGIVESHQKPMIGELRKITTEPQSSKIHETFTSPSTGMEFVLIPAGEFMMGSMKVAAGKPVHKVTIKNSFYMGIYPVTQKQWTAIMNNNPSHVKGNDLPVEHVSWNDAQEFIKKLNENEDTDKYRLPSEAEWEYACRSGTQTKYYFGDDASELRNYAWYCRNSRDTTHPVAQKMPNFWGLYDMHGNIWEWVQDSRRSNYVGAPSDGSAWEDGDNSVRILRGGNYVSGDFVCQSAYSDLAAAESGFCAGFRVLRKM</sequence>
<dbReference type="PATRIC" id="fig|1434108.4.peg.2678"/>
<reference evidence="3 4" key="1">
    <citation type="submission" date="2014-07" db="EMBL/GenBank/DDBJ databases">
        <title>Methanogenic archaea and the global carbon cycle.</title>
        <authorList>
            <person name="Henriksen J.R."/>
            <person name="Luke J."/>
            <person name="Reinhart S."/>
            <person name="Benedict M.N."/>
            <person name="Youngblut N.D."/>
            <person name="Metcalf M.E."/>
            <person name="Whitaker R.J."/>
            <person name="Metcalf W.W."/>
        </authorList>
    </citation>
    <scope>NUCLEOTIDE SEQUENCE [LARGE SCALE GENOMIC DNA]</scope>
    <source>
        <strain evidence="3 4">MS</strain>
    </source>
</reference>
<dbReference type="InterPro" id="IPR005532">
    <property type="entry name" value="SUMF_dom"/>
</dbReference>
<evidence type="ECO:0000313" key="3">
    <source>
        <dbReference type="EMBL" id="AKB55100.1"/>
    </source>
</evidence>
<dbReference type="Gene3D" id="3.90.1580.10">
    <property type="entry name" value="paralog of FGE (formylglycine-generating enzyme)"/>
    <property type="match status" value="1"/>
</dbReference>
<name>A0A0E3QWB4_METBA</name>
<dbReference type="PANTHER" id="PTHR23150">
    <property type="entry name" value="SULFATASE MODIFYING FACTOR 1, 2"/>
    <property type="match status" value="1"/>
</dbReference>
<accession>A0A0E3QWB4</accession>
<dbReference type="InterPro" id="IPR035897">
    <property type="entry name" value="Toll_tir_struct_dom_sf"/>
</dbReference>
<dbReference type="InterPro" id="IPR013568">
    <property type="entry name" value="SEFIR_dom"/>
</dbReference>
<organism evidence="3 4">
    <name type="scientific">Methanosarcina barkeri MS</name>
    <dbReference type="NCBI Taxonomy" id="1434108"/>
    <lineage>
        <taxon>Archaea</taxon>
        <taxon>Methanobacteriati</taxon>
        <taxon>Methanobacteriota</taxon>
        <taxon>Stenosarchaea group</taxon>
        <taxon>Methanomicrobia</taxon>
        <taxon>Methanosarcinales</taxon>
        <taxon>Methanosarcinaceae</taxon>
        <taxon>Methanosarcina</taxon>
    </lineage>
</organism>
<gene>
    <name evidence="3" type="ORF">MSBRM_2102</name>
</gene>
<dbReference type="STRING" id="1434108.MSBRM_2102"/>
<dbReference type="HOGENOM" id="CLU_012431_2_4_2"/>
<dbReference type="GeneID" id="24845360"/>
<feature type="domain" description="TIR" evidence="1">
    <location>
        <begin position="26"/>
        <end position="172"/>
    </location>
</feature>
<dbReference type="SUPFAM" id="SSF56436">
    <property type="entry name" value="C-type lectin-like"/>
    <property type="match status" value="1"/>
</dbReference>
<feature type="domain" description="SEFIR" evidence="2">
    <location>
        <begin position="27"/>
        <end position="164"/>
    </location>
</feature>
<dbReference type="Pfam" id="PF03781">
    <property type="entry name" value="FGE-sulfatase"/>
    <property type="match status" value="1"/>
</dbReference>
<protein>
    <submittedName>
        <fullName evidence="3">Serine/threonine kinase</fullName>
    </submittedName>
</protein>